<proteinExistence type="predicted"/>
<keyword evidence="2" id="KW-1185">Reference proteome</keyword>
<dbReference type="EMBL" id="BGZK01002003">
    <property type="protein sequence ID" value="GBP89445.1"/>
    <property type="molecule type" value="Genomic_DNA"/>
</dbReference>
<organism evidence="1 2">
    <name type="scientific">Eumeta variegata</name>
    <name type="common">Bagworm moth</name>
    <name type="synonym">Eumeta japonica</name>
    <dbReference type="NCBI Taxonomy" id="151549"/>
    <lineage>
        <taxon>Eukaryota</taxon>
        <taxon>Metazoa</taxon>
        <taxon>Ecdysozoa</taxon>
        <taxon>Arthropoda</taxon>
        <taxon>Hexapoda</taxon>
        <taxon>Insecta</taxon>
        <taxon>Pterygota</taxon>
        <taxon>Neoptera</taxon>
        <taxon>Endopterygota</taxon>
        <taxon>Lepidoptera</taxon>
        <taxon>Glossata</taxon>
        <taxon>Ditrysia</taxon>
        <taxon>Tineoidea</taxon>
        <taxon>Psychidae</taxon>
        <taxon>Oiketicinae</taxon>
        <taxon>Eumeta</taxon>
    </lineage>
</organism>
<dbReference type="AlphaFoldDB" id="A0A4C1ZS57"/>
<name>A0A4C1ZS57_EUMVA</name>
<comment type="caution">
    <text evidence="1">The sequence shown here is derived from an EMBL/GenBank/DDBJ whole genome shotgun (WGS) entry which is preliminary data.</text>
</comment>
<accession>A0A4C1ZS57</accession>
<protein>
    <submittedName>
        <fullName evidence="1">Uncharacterized protein</fullName>
    </submittedName>
</protein>
<evidence type="ECO:0000313" key="1">
    <source>
        <dbReference type="EMBL" id="GBP89445.1"/>
    </source>
</evidence>
<evidence type="ECO:0000313" key="2">
    <source>
        <dbReference type="Proteomes" id="UP000299102"/>
    </source>
</evidence>
<gene>
    <name evidence="1" type="ORF">EVAR_89149_1</name>
</gene>
<reference evidence="1 2" key="1">
    <citation type="journal article" date="2019" name="Commun. Biol.">
        <title>The bagworm genome reveals a unique fibroin gene that provides high tensile strength.</title>
        <authorList>
            <person name="Kono N."/>
            <person name="Nakamura H."/>
            <person name="Ohtoshi R."/>
            <person name="Tomita M."/>
            <person name="Numata K."/>
            <person name="Arakawa K."/>
        </authorList>
    </citation>
    <scope>NUCLEOTIDE SEQUENCE [LARGE SCALE GENOMIC DNA]</scope>
</reference>
<dbReference type="Proteomes" id="UP000299102">
    <property type="component" value="Unassembled WGS sequence"/>
</dbReference>
<sequence>MARDGIMVAVHVYGRRHAPEPPRRRQVDRAEREDAVVIFFCRVSNYMECLLKSQTCAMSTCHRSKKKNCSIKSALVTIDSH</sequence>